<keyword evidence="1" id="KW-1133">Transmembrane helix</keyword>
<comment type="caution">
    <text evidence="2">The sequence shown here is derived from an EMBL/GenBank/DDBJ whole genome shotgun (WGS) entry which is preliminary data.</text>
</comment>
<reference evidence="2" key="1">
    <citation type="submission" date="2020-08" db="EMBL/GenBank/DDBJ databases">
        <title>Genomic Encyclopedia of Type Strains, Phase IV (KMG-IV): sequencing the most valuable type-strain genomes for metagenomic binning, comparative biology and taxonomic classification.</title>
        <authorList>
            <person name="Goeker M."/>
        </authorList>
    </citation>
    <scope>NUCLEOTIDE SEQUENCE [LARGE SCALE GENOMIC DNA]</scope>
    <source>
        <strain evidence="2">DSM 105720</strain>
    </source>
</reference>
<dbReference type="AlphaFoldDB" id="A0A840D455"/>
<evidence type="ECO:0000256" key="1">
    <source>
        <dbReference type="SAM" id="Phobius"/>
    </source>
</evidence>
<keyword evidence="1" id="KW-0472">Membrane</keyword>
<dbReference type="EMBL" id="JACIER010000003">
    <property type="protein sequence ID" value="MBB4043232.1"/>
    <property type="molecule type" value="Genomic_DNA"/>
</dbReference>
<accession>A0A840D455</accession>
<feature type="transmembrane region" description="Helical" evidence="1">
    <location>
        <begin position="7"/>
        <end position="27"/>
    </location>
</feature>
<proteinExistence type="predicted"/>
<keyword evidence="3" id="KW-1185">Reference proteome</keyword>
<dbReference type="Proteomes" id="UP000560658">
    <property type="component" value="Unassembled WGS sequence"/>
</dbReference>
<sequence length="385" mass="44422">MILRAKHIAYVFFFMLFVILISCTGVKKGGAVDNNKVGIQVEEIQFPPQNILQLKSYYLSSPTHLDSMDILIGYNYRLHSLDYIDLRTKRITQTQLSSDGPDALTRLSGIYAHTLDSVWLSDESQSIFLVDSTGTIKKTVSLRKHLKETEQLLINTNYAMYTSHLYYNAVRQSLMFLVKDLSSNSFGIKEVFVDSERSAITYELSPSKIVPDISEGYTYMDAPNVNFVGENIIYNYPIESSIYTLNILTNENKVITAKSRYTSNLVEKFTLAEDYAALERHRIENPHFYDVMYIPSVKMYARLHIDKLEFDANRDLEKLINDRDLYLMLFNEAFEVVCEVKLAKHRYSYYTGWNVLSDGIALFVDNALDEQNTTDDLRMDLVFPE</sequence>
<organism evidence="2 3">
    <name type="scientific">Bacteroides reticulotermitis</name>
    <dbReference type="NCBI Taxonomy" id="1133319"/>
    <lineage>
        <taxon>Bacteria</taxon>
        <taxon>Pseudomonadati</taxon>
        <taxon>Bacteroidota</taxon>
        <taxon>Bacteroidia</taxon>
        <taxon>Bacteroidales</taxon>
        <taxon>Bacteroidaceae</taxon>
        <taxon>Bacteroides</taxon>
    </lineage>
</organism>
<dbReference type="RefSeq" id="WP_044159476.1">
    <property type="nucleotide sequence ID" value="NZ_JACIER010000003.1"/>
</dbReference>
<dbReference type="PROSITE" id="PS51257">
    <property type="entry name" value="PROKAR_LIPOPROTEIN"/>
    <property type="match status" value="1"/>
</dbReference>
<evidence type="ECO:0008006" key="4">
    <source>
        <dbReference type="Google" id="ProtNLM"/>
    </source>
</evidence>
<evidence type="ECO:0000313" key="3">
    <source>
        <dbReference type="Proteomes" id="UP000560658"/>
    </source>
</evidence>
<protein>
    <recommendedName>
        <fullName evidence="4">DUF4221 domain-containing protein</fullName>
    </recommendedName>
</protein>
<keyword evidence="1" id="KW-0812">Transmembrane</keyword>
<gene>
    <name evidence="2" type="ORF">GGR06_000999</name>
</gene>
<name>A0A840D455_9BACE</name>
<evidence type="ECO:0000313" key="2">
    <source>
        <dbReference type="EMBL" id="MBB4043232.1"/>
    </source>
</evidence>